<dbReference type="Proteomes" id="UP000823775">
    <property type="component" value="Unassembled WGS sequence"/>
</dbReference>
<gene>
    <name evidence="2" type="ORF">HAX54_017048</name>
</gene>
<dbReference type="InterPro" id="IPR013187">
    <property type="entry name" value="F-box-assoc_dom_typ3"/>
</dbReference>
<dbReference type="PANTHER" id="PTHR31672:SF13">
    <property type="entry name" value="F-BOX PROTEIN CPR30-LIKE"/>
    <property type="match status" value="1"/>
</dbReference>
<organism evidence="2 3">
    <name type="scientific">Datura stramonium</name>
    <name type="common">Jimsonweed</name>
    <name type="synonym">Common thornapple</name>
    <dbReference type="NCBI Taxonomy" id="4076"/>
    <lineage>
        <taxon>Eukaryota</taxon>
        <taxon>Viridiplantae</taxon>
        <taxon>Streptophyta</taxon>
        <taxon>Embryophyta</taxon>
        <taxon>Tracheophyta</taxon>
        <taxon>Spermatophyta</taxon>
        <taxon>Magnoliopsida</taxon>
        <taxon>eudicotyledons</taxon>
        <taxon>Gunneridae</taxon>
        <taxon>Pentapetalae</taxon>
        <taxon>asterids</taxon>
        <taxon>lamiids</taxon>
        <taxon>Solanales</taxon>
        <taxon>Solanaceae</taxon>
        <taxon>Solanoideae</taxon>
        <taxon>Datureae</taxon>
        <taxon>Datura</taxon>
    </lineage>
</organism>
<protein>
    <recommendedName>
        <fullName evidence="1">F-box associated beta-propeller type 3 domain-containing protein</fullName>
    </recommendedName>
</protein>
<accession>A0ABS8UK13</accession>
<dbReference type="EMBL" id="JACEIK010002110">
    <property type="protein sequence ID" value="MCD9559194.1"/>
    <property type="molecule type" value="Genomic_DNA"/>
</dbReference>
<dbReference type="Pfam" id="PF08268">
    <property type="entry name" value="FBA_3"/>
    <property type="match status" value="1"/>
</dbReference>
<name>A0ABS8UK13_DATST</name>
<evidence type="ECO:0000313" key="3">
    <source>
        <dbReference type="Proteomes" id="UP000823775"/>
    </source>
</evidence>
<dbReference type="InterPro" id="IPR017451">
    <property type="entry name" value="F-box-assoc_interact_dom"/>
</dbReference>
<evidence type="ECO:0000313" key="2">
    <source>
        <dbReference type="EMBL" id="MCD9559194.1"/>
    </source>
</evidence>
<keyword evidence="3" id="KW-1185">Reference proteome</keyword>
<proteinExistence type="predicted"/>
<evidence type="ECO:0000259" key="1">
    <source>
        <dbReference type="Pfam" id="PF08268"/>
    </source>
</evidence>
<dbReference type="PANTHER" id="PTHR31672">
    <property type="entry name" value="BNACNNG10540D PROTEIN"/>
    <property type="match status" value="1"/>
</dbReference>
<reference evidence="2 3" key="1">
    <citation type="journal article" date="2021" name="BMC Genomics">
        <title>Datura genome reveals duplications of psychoactive alkaloid biosynthetic genes and high mutation rate following tissue culture.</title>
        <authorList>
            <person name="Rajewski A."/>
            <person name="Carter-House D."/>
            <person name="Stajich J."/>
            <person name="Litt A."/>
        </authorList>
    </citation>
    <scope>NUCLEOTIDE SEQUENCE [LARGE SCALE GENOMIC DNA]</scope>
    <source>
        <strain evidence="2">AR-01</strain>
    </source>
</reference>
<comment type="caution">
    <text evidence="2">The sequence shown here is derived from an EMBL/GenBank/DDBJ whole genome shotgun (WGS) entry which is preliminary data.</text>
</comment>
<dbReference type="InterPro" id="IPR050796">
    <property type="entry name" value="SCF_F-box_component"/>
</dbReference>
<dbReference type="NCBIfam" id="TIGR01640">
    <property type="entry name" value="F_box_assoc_1"/>
    <property type="match status" value="1"/>
</dbReference>
<feature type="domain" description="F-box associated beta-propeller type 3" evidence="1">
    <location>
        <begin position="37"/>
        <end position="201"/>
    </location>
</feature>
<sequence>MHLHIHAKNQNSQKLLIGQACGSYAFYLYSSSLLASSSSSSQLAKDLRRLDSPTSSKLCHARVYCCCDGLFFMGIWSNPYSTLLMLWNSSTRESIILPGHPEEEYTYGTGCDSTSDDYKILGVDMNDEASDQILSLKRGSWRNIEETSVRLSDTIISDREVCLPFVHGALHWIGMSYPSRSVVSFNISDEKYGEIPLPAFEYCPAVVRMGVSVLGGRLCVYRDSIITFNL</sequence>